<dbReference type="AlphaFoldDB" id="A0A846MH94"/>
<comment type="caution">
    <text evidence="1">The sequence shown here is derived from an EMBL/GenBank/DDBJ whole genome shotgun (WGS) entry which is preliminary data.</text>
</comment>
<protein>
    <submittedName>
        <fullName evidence="1">Uncharacterized protein</fullName>
    </submittedName>
</protein>
<keyword evidence="2" id="KW-1185">Reference proteome</keyword>
<evidence type="ECO:0000313" key="1">
    <source>
        <dbReference type="EMBL" id="NIJ18285.1"/>
    </source>
</evidence>
<dbReference type="EMBL" id="JAASQR010000004">
    <property type="protein sequence ID" value="NIJ18285.1"/>
    <property type="molecule type" value="Genomic_DNA"/>
</dbReference>
<organism evidence="1 2">
    <name type="scientific">Sphingobium vermicomposti</name>
    <dbReference type="NCBI Taxonomy" id="529005"/>
    <lineage>
        <taxon>Bacteria</taxon>
        <taxon>Pseudomonadati</taxon>
        <taxon>Pseudomonadota</taxon>
        <taxon>Alphaproteobacteria</taxon>
        <taxon>Sphingomonadales</taxon>
        <taxon>Sphingomonadaceae</taxon>
        <taxon>Sphingobium</taxon>
    </lineage>
</organism>
<sequence length="80" mass="9050">MASIGICNRTYPYLCTIVALLQAVIFEADPFTNARPLMTLCPAPICDNILPDEHMNVRRPMIEPMAQGEPPHEDPRRRCL</sequence>
<gene>
    <name evidence="1" type="ORF">FHS54_003285</name>
</gene>
<accession>A0A846MH94</accession>
<proteinExistence type="predicted"/>
<evidence type="ECO:0000313" key="2">
    <source>
        <dbReference type="Proteomes" id="UP000576821"/>
    </source>
</evidence>
<reference evidence="1 2" key="1">
    <citation type="submission" date="2020-03" db="EMBL/GenBank/DDBJ databases">
        <title>Genomic Encyclopedia of Type Strains, Phase IV (KMG-IV): sequencing the most valuable type-strain genomes for metagenomic binning, comparative biology and taxonomic classification.</title>
        <authorList>
            <person name="Goeker M."/>
        </authorList>
    </citation>
    <scope>NUCLEOTIDE SEQUENCE [LARGE SCALE GENOMIC DNA]</scope>
    <source>
        <strain evidence="1 2">DSM 21299</strain>
    </source>
</reference>
<name>A0A846MH94_9SPHN</name>
<dbReference type="Proteomes" id="UP000576821">
    <property type="component" value="Unassembled WGS sequence"/>
</dbReference>